<dbReference type="InterPro" id="IPR036388">
    <property type="entry name" value="WH-like_DNA-bd_sf"/>
</dbReference>
<protein>
    <submittedName>
        <fullName evidence="1">DUF433 domain-containing protein</fullName>
    </submittedName>
</protein>
<dbReference type="InterPro" id="IPR007367">
    <property type="entry name" value="DUF433"/>
</dbReference>
<accession>A0ABY3PMR4</accession>
<dbReference type="Gene3D" id="1.10.10.10">
    <property type="entry name" value="Winged helix-like DNA-binding domain superfamily/Winged helix DNA-binding domain"/>
    <property type="match status" value="1"/>
</dbReference>
<dbReference type="SUPFAM" id="SSF46689">
    <property type="entry name" value="Homeodomain-like"/>
    <property type="match status" value="1"/>
</dbReference>
<dbReference type="InterPro" id="IPR009057">
    <property type="entry name" value="Homeodomain-like_sf"/>
</dbReference>
<keyword evidence="2" id="KW-1185">Reference proteome</keyword>
<dbReference type="Proteomes" id="UP001054846">
    <property type="component" value="Chromosome"/>
</dbReference>
<dbReference type="RefSeq" id="WP_230842078.1">
    <property type="nucleotide sequence ID" value="NZ_CP063845.1"/>
</dbReference>
<dbReference type="EMBL" id="CP063845">
    <property type="protein sequence ID" value="UFP94988.1"/>
    <property type="molecule type" value="Genomic_DNA"/>
</dbReference>
<dbReference type="PANTHER" id="PTHR34849">
    <property type="entry name" value="SSL5025 PROTEIN"/>
    <property type="match status" value="1"/>
</dbReference>
<dbReference type="PANTHER" id="PTHR34849:SF1">
    <property type="entry name" value="SLR0770 PROTEIN"/>
    <property type="match status" value="1"/>
</dbReference>
<name>A0ABY3PMR4_9CYAN</name>
<gene>
    <name evidence="1" type="ORF">ISF26_01705</name>
</gene>
<reference evidence="1 2" key="1">
    <citation type="journal article" date="2021" name="Genome Biol. Evol.">
        <title>Complete Genome Sequencing of a Novel Gloeobacter Species from a Waterfall Cave in Mexico.</title>
        <authorList>
            <person name="Saw J.H."/>
            <person name="Cardona T."/>
            <person name="Montejano G."/>
        </authorList>
    </citation>
    <scope>NUCLEOTIDE SEQUENCE [LARGE SCALE GENOMIC DNA]</scope>
    <source>
        <strain evidence="1">MG652769</strain>
    </source>
</reference>
<proteinExistence type="predicted"/>
<sequence>MASEHTRTPYKHIELDEKGVPLIAGTTMKVIELALSHTAYGWNAEQLLRNYPHLTLAKIHSALAYYFDHKVELDADIQRRREWAEAMRLAQADSPLAERLRRFKAAQADNP</sequence>
<organism evidence="1 2">
    <name type="scientific">Gloeobacter morelensis MG652769</name>
    <dbReference type="NCBI Taxonomy" id="2781736"/>
    <lineage>
        <taxon>Bacteria</taxon>
        <taxon>Bacillati</taxon>
        <taxon>Cyanobacteriota</taxon>
        <taxon>Cyanophyceae</taxon>
        <taxon>Gloeobacterales</taxon>
        <taxon>Gloeobacteraceae</taxon>
        <taxon>Gloeobacter</taxon>
        <taxon>Gloeobacter morelensis</taxon>
    </lineage>
</organism>
<dbReference type="Pfam" id="PF04255">
    <property type="entry name" value="DUF433"/>
    <property type="match status" value="1"/>
</dbReference>
<evidence type="ECO:0000313" key="2">
    <source>
        <dbReference type="Proteomes" id="UP001054846"/>
    </source>
</evidence>
<evidence type="ECO:0000313" key="1">
    <source>
        <dbReference type="EMBL" id="UFP94988.1"/>
    </source>
</evidence>